<dbReference type="InParanoid" id="M1DMY1"/>
<evidence type="ECO:0000256" key="1">
    <source>
        <dbReference type="SAM" id="MobiDB-lite"/>
    </source>
</evidence>
<sequence length="226" mass="25064">MAKMMTQLDILAKNVMGVGTKSFNVVGISGVNPDEAQFQTLYNEKVNFLDNQGRGYCANYPRLGGQGWNRDEGWETVTEIGVIGTPLGRKERGRRIYMARPKVPGRDMPPHQRAKGIIINEGVVASKAKAAKLPTTSGKGKVKGKVPQTTPSPVPHQTVVPAPLLQGPHPRSLNKLKVEGLRTIIEEKRLSIDGVGNRYPEIWCTLKSHMFEIFTKPRDPYIPNWV</sequence>
<protein>
    <submittedName>
        <fullName evidence="2">Uncharacterized protein</fullName>
    </submittedName>
</protein>
<evidence type="ECO:0000313" key="3">
    <source>
        <dbReference type="Proteomes" id="UP000011115"/>
    </source>
</evidence>
<keyword evidence="3" id="KW-1185">Reference proteome</keyword>
<dbReference type="Gramene" id="PGSC0003DMT400091576">
    <property type="protein sequence ID" value="PGSC0003DMT400091576"/>
    <property type="gene ID" value="PGSC0003DMG400041147"/>
</dbReference>
<organism evidence="2 3">
    <name type="scientific">Solanum tuberosum</name>
    <name type="common">Potato</name>
    <dbReference type="NCBI Taxonomy" id="4113"/>
    <lineage>
        <taxon>Eukaryota</taxon>
        <taxon>Viridiplantae</taxon>
        <taxon>Streptophyta</taxon>
        <taxon>Embryophyta</taxon>
        <taxon>Tracheophyta</taxon>
        <taxon>Spermatophyta</taxon>
        <taxon>Magnoliopsida</taxon>
        <taxon>eudicotyledons</taxon>
        <taxon>Gunneridae</taxon>
        <taxon>Pentapetalae</taxon>
        <taxon>asterids</taxon>
        <taxon>lamiids</taxon>
        <taxon>Solanales</taxon>
        <taxon>Solanaceae</taxon>
        <taxon>Solanoideae</taxon>
        <taxon>Solaneae</taxon>
        <taxon>Solanum</taxon>
    </lineage>
</organism>
<dbReference type="EnsemblPlants" id="PGSC0003DMT400091576">
    <property type="protein sequence ID" value="PGSC0003DMT400091576"/>
    <property type="gene ID" value="PGSC0003DMG400041147"/>
</dbReference>
<dbReference type="PANTHER" id="PTHR33180">
    <property type="entry name" value="PHOTOSYSTEM II CP43 REACTION CENTER PROTEIN"/>
    <property type="match status" value="1"/>
</dbReference>
<feature type="region of interest" description="Disordered" evidence="1">
    <location>
        <begin position="134"/>
        <end position="156"/>
    </location>
</feature>
<reference evidence="2" key="2">
    <citation type="submission" date="2015-06" db="UniProtKB">
        <authorList>
            <consortium name="EnsemblPlants"/>
        </authorList>
    </citation>
    <scope>IDENTIFICATION</scope>
    <source>
        <strain evidence="2">DM1-3 516 R44</strain>
    </source>
</reference>
<dbReference type="AlphaFoldDB" id="M1DMY1"/>
<proteinExistence type="predicted"/>
<dbReference type="PANTHER" id="PTHR33180:SF31">
    <property type="entry name" value="POLYPROTEIN PROTEIN"/>
    <property type="match status" value="1"/>
</dbReference>
<dbReference type="Proteomes" id="UP000011115">
    <property type="component" value="Unassembled WGS sequence"/>
</dbReference>
<dbReference type="PaxDb" id="4113-PGSC0003DMT400091576"/>
<reference evidence="3" key="1">
    <citation type="journal article" date="2011" name="Nature">
        <title>Genome sequence and analysis of the tuber crop potato.</title>
        <authorList>
            <consortium name="The Potato Genome Sequencing Consortium"/>
        </authorList>
    </citation>
    <scope>NUCLEOTIDE SEQUENCE [LARGE SCALE GENOMIC DNA]</scope>
    <source>
        <strain evidence="3">cv. DM1-3 516 R44</strain>
    </source>
</reference>
<accession>M1DMY1</accession>
<dbReference type="HOGENOM" id="CLU_029307_6_1_1"/>
<name>M1DMY1_SOLTU</name>
<evidence type="ECO:0000313" key="2">
    <source>
        <dbReference type="EnsemblPlants" id="PGSC0003DMT400091576"/>
    </source>
</evidence>